<evidence type="ECO:0000313" key="2">
    <source>
        <dbReference type="EMBL" id="MCJ2379147.1"/>
    </source>
</evidence>
<name>A0ABT0BWJ0_9BACT</name>
<dbReference type="EMBL" id="JAKZMM010000001">
    <property type="protein sequence ID" value="MCJ2379147.1"/>
    <property type="molecule type" value="Genomic_DNA"/>
</dbReference>
<dbReference type="Pfam" id="PF00795">
    <property type="entry name" value="CN_hydrolase"/>
    <property type="match status" value="1"/>
</dbReference>
<dbReference type="Gene3D" id="3.60.110.10">
    <property type="entry name" value="Carbon-nitrogen hydrolase"/>
    <property type="match status" value="1"/>
</dbReference>
<dbReference type="PANTHER" id="PTHR47799">
    <property type="entry name" value="OMEGA-AMIDASE YAFV"/>
    <property type="match status" value="1"/>
</dbReference>
<organism evidence="2 3">
    <name type="scientific">Parabacteroides faecalis</name>
    <dbReference type="NCBI Taxonomy" id="2924040"/>
    <lineage>
        <taxon>Bacteria</taxon>
        <taxon>Pseudomonadati</taxon>
        <taxon>Bacteroidota</taxon>
        <taxon>Bacteroidia</taxon>
        <taxon>Bacteroidales</taxon>
        <taxon>Tannerellaceae</taxon>
        <taxon>Parabacteroides</taxon>
    </lineage>
</organism>
<dbReference type="Proteomes" id="UP001165444">
    <property type="component" value="Unassembled WGS sequence"/>
</dbReference>
<dbReference type="SUPFAM" id="SSF56317">
    <property type="entry name" value="Carbon-nitrogen hydrolase"/>
    <property type="match status" value="1"/>
</dbReference>
<accession>A0ABT0BWJ0</accession>
<keyword evidence="3" id="KW-1185">Reference proteome</keyword>
<comment type="caution">
    <text evidence="2">The sequence shown here is derived from an EMBL/GenBank/DDBJ whole genome shotgun (WGS) entry which is preliminary data.</text>
</comment>
<feature type="domain" description="CN hydrolase" evidence="1">
    <location>
        <begin position="1"/>
        <end position="237"/>
    </location>
</feature>
<dbReference type="RefSeq" id="WP_243322961.1">
    <property type="nucleotide sequence ID" value="NZ_JAKZMM010000001.1"/>
</dbReference>
<protein>
    <submittedName>
        <fullName evidence="2">Nitrilase</fullName>
    </submittedName>
</protein>
<evidence type="ECO:0000259" key="1">
    <source>
        <dbReference type="PROSITE" id="PS50263"/>
    </source>
</evidence>
<proteinExistence type="predicted"/>
<reference evidence="2 3" key="1">
    <citation type="submission" date="2022-03" db="EMBL/GenBank/DDBJ databases">
        <title>Parabacteroides sp. nov. isolated from swine feces.</title>
        <authorList>
            <person name="Bak J.E."/>
        </authorList>
    </citation>
    <scope>NUCLEOTIDE SEQUENCE [LARGE SCALE GENOMIC DNA]</scope>
    <source>
        <strain evidence="2 3">AGMB00274</strain>
    </source>
</reference>
<sequence>MKVALIQAQLAWGYVDANLDAFGKRIEQCPDCDLIVFPELFTSGCEMKKRDAQEKADTKDIVSQQYLNIIEKMQQWARQTNALIVGSTIYKEDNLYFNRLLAVYPDGTYQIYDKHNCFKKGSFSPGKERLIFSWKGFRFSPYICYDLRFPEWSKNQNEYDIAIYIANWPESRHNDWIKLLEERATENQVHIIAVNCVGTDPAGITYRGGSCLLNPNGDVIVRCQDYKEEIQTGQIVEK</sequence>
<gene>
    <name evidence="2" type="ORF">MUN53_00665</name>
</gene>
<dbReference type="InterPro" id="IPR003010">
    <property type="entry name" value="C-N_Hydrolase"/>
</dbReference>
<dbReference type="InterPro" id="IPR036526">
    <property type="entry name" value="C-N_Hydrolase_sf"/>
</dbReference>
<dbReference type="PROSITE" id="PS50263">
    <property type="entry name" value="CN_HYDROLASE"/>
    <property type="match status" value="1"/>
</dbReference>
<dbReference type="InterPro" id="IPR052737">
    <property type="entry name" value="Omega-amidase_YafV"/>
</dbReference>
<dbReference type="PANTHER" id="PTHR47799:SF1">
    <property type="entry name" value="OMEGA-AMIDASE YAFV"/>
    <property type="match status" value="1"/>
</dbReference>
<evidence type="ECO:0000313" key="3">
    <source>
        <dbReference type="Proteomes" id="UP001165444"/>
    </source>
</evidence>